<reference evidence="2 3" key="1">
    <citation type="submission" date="2024-11" db="EMBL/GenBank/DDBJ databases">
        <title>Chromosome-level genome assembly of the freshwater bivalve Anodonta woodiana.</title>
        <authorList>
            <person name="Chen X."/>
        </authorList>
    </citation>
    <scope>NUCLEOTIDE SEQUENCE [LARGE SCALE GENOMIC DNA]</scope>
    <source>
        <strain evidence="2">MN2024</strain>
        <tissue evidence="2">Gills</tissue>
    </source>
</reference>
<accession>A0ABD3WX59</accession>
<evidence type="ECO:0000256" key="1">
    <source>
        <dbReference type="SAM" id="MobiDB-lite"/>
    </source>
</evidence>
<evidence type="ECO:0000313" key="2">
    <source>
        <dbReference type="EMBL" id="KAL3878555.1"/>
    </source>
</evidence>
<dbReference type="AlphaFoldDB" id="A0ABD3WX59"/>
<feature type="region of interest" description="Disordered" evidence="1">
    <location>
        <begin position="1"/>
        <end position="41"/>
    </location>
</feature>
<organism evidence="2 3">
    <name type="scientific">Sinanodonta woodiana</name>
    <name type="common">Chinese pond mussel</name>
    <name type="synonym">Anodonta woodiana</name>
    <dbReference type="NCBI Taxonomy" id="1069815"/>
    <lineage>
        <taxon>Eukaryota</taxon>
        <taxon>Metazoa</taxon>
        <taxon>Spiralia</taxon>
        <taxon>Lophotrochozoa</taxon>
        <taxon>Mollusca</taxon>
        <taxon>Bivalvia</taxon>
        <taxon>Autobranchia</taxon>
        <taxon>Heteroconchia</taxon>
        <taxon>Palaeoheterodonta</taxon>
        <taxon>Unionida</taxon>
        <taxon>Unionoidea</taxon>
        <taxon>Unionidae</taxon>
        <taxon>Unioninae</taxon>
        <taxon>Sinanodonta</taxon>
    </lineage>
</organism>
<protein>
    <submittedName>
        <fullName evidence="2">Uncharacterized protein</fullName>
    </submittedName>
</protein>
<evidence type="ECO:0000313" key="3">
    <source>
        <dbReference type="Proteomes" id="UP001634394"/>
    </source>
</evidence>
<dbReference type="EMBL" id="JBJQND010000004">
    <property type="protein sequence ID" value="KAL3878555.1"/>
    <property type="molecule type" value="Genomic_DNA"/>
</dbReference>
<feature type="non-terminal residue" evidence="2">
    <location>
        <position position="1"/>
    </location>
</feature>
<proteinExistence type="predicted"/>
<gene>
    <name evidence="2" type="ORF">ACJMK2_030892</name>
</gene>
<comment type="caution">
    <text evidence="2">The sequence shown here is derived from an EMBL/GenBank/DDBJ whole genome shotgun (WGS) entry which is preliminary data.</text>
</comment>
<dbReference type="Proteomes" id="UP001634394">
    <property type="component" value="Unassembled WGS sequence"/>
</dbReference>
<feature type="compositionally biased region" description="Basic and acidic residues" evidence="1">
    <location>
        <begin position="1"/>
        <end position="23"/>
    </location>
</feature>
<name>A0ABD3WX59_SINWO</name>
<keyword evidence="3" id="KW-1185">Reference proteome</keyword>
<sequence>EVIPRERQLKSPLVNEEKSEELNLRNYASTRANDNDKLRGQPCSQNYGRLKLWHIIRL</sequence>